<accession>A0AAD1U7P0</accession>
<dbReference type="Pfam" id="PF07690">
    <property type="entry name" value="MFS_1"/>
    <property type="match status" value="1"/>
</dbReference>
<feature type="transmembrane region" description="Helical" evidence="7">
    <location>
        <begin position="98"/>
        <end position="118"/>
    </location>
</feature>
<feature type="transmembrane region" description="Helical" evidence="7">
    <location>
        <begin position="394"/>
        <end position="413"/>
    </location>
</feature>
<evidence type="ECO:0000256" key="6">
    <source>
        <dbReference type="SAM" id="MobiDB-lite"/>
    </source>
</evidence>
<dbReference type="GO" id="GO:0022857">
    <property type="term" value="F:transmembrane transporter activity"/>
    <property type="evidence" value="ECO:0007669"/>
    <property type="project" value="InterPro"/>
</dbReference>
<feature type="transmembrane region" description="Helical" evidence="7">
    <location>
        <begin position="254"/>
        <end position="277"/>
    </location>
</feature>
<keyword evidence="10" id="KW-1185">Reference proteome</keyword>
<evidence type="ECO:0000313" key="10">
    <source>
        <dbReference type="Proteomes" id="UP001295684"/>
    </source>
</evidence>
<evidence type="ECO:0000256" key="2">
    <source>
        <dbReference type="ARBA" id="ARBA00022448"/>
    </source>
</evidence>
<keyword evidence="3 7" id="KW-0812">Transmembrane</keyword>
<evidence type="ECO:0000259" key="8">
    <source>
        <dbReference type="PROSITE" id="PS50850"/>
    </source>
</evidence>
<dbReference type="AlphaFoldDB" id="A0AAD1U7P0"/>
<feature type="compositionally biased region" description="Basic and acidic residues" evidence="6">
    <location>
        <begin position="199"/>
        <end position="209"/>
    </location>
</feature>
<comment type="subcellular location">
    <subcellularLocation>
        <location evidence="1">Membrane</location>
        <topology evidence="1">Multi-pass membrane protein</topology>
    </subcellularLocation>
</comment>
<feature type="transmembrane region" description="Helical" evidence="7">
    <location>
        <begin position="71"/>
        <end position="92"/>
    </location>
</feature>
<evidence type="ECO:0000256" key="1">
    <source>
        <dbReference type="ARBA" id="ARBA00004141"/>
    </source>
</evidence>
<dbReference type="InterPro" id="IPR020846">
    <property type="entry name" value="MFS_dom"/>
</dbReference>
<evidence type="ECO:0000256" key="3">
    <source>
        <dbReference type="ARBA" id="ARBA00022692"/>
    </source>
</evidence>
<dbReference type="Proteomes" id="UP001295684">
    <property type="component" value="Unassembled WGS sequence"/>
</dbReference>
<feature type="compositionally biased region" description="Low complexity" evidence="6">
    <location>
        <begin position="211"/>
        <end position="224"/>
    </location>
</feature>
<reference evidence="9" key="1">
    <citation type="submission" date="2023-07" db="EMBL/GenBank/DDBJ databases">
        <authorList>
            <consortium name="AG Swart"/>
            <person name="Singh M."/>
            <person name="Singh A."/>
            <person name="Seah K."/>
            <person name="Emmerich C."/>
        </authorList>
    </citation>
    <scope>NUCLEOTIDE SEQUENCE</scope>
    <source>
        <strain evidence="9">DP1</strain>
    </source>
</reference>
<dbReference type="EMBL" id="CAMPGE010004745">
    <property type="protein sequence ID" value="CAI2363591.1"/>
    <property type="molecule type" value="Genomic_DNA"/>
</dbReference>
<proteinExistence type="predicted"/>
<feature type="transmembrane region" description="Helical" evidence="7">
    <location>
        <begin position="168"/>
        <end position="186"/>
    </location>
</feature>
<keyword evidence="5 7" id="KW-0472">Membrane</keyword>
<dbReference type="Gene3D" id="1.20.1250.20">
    <property type="entry name" value="MFS general substrate transporter like domains"/>
    <property type="match status" value="2"/>
</dbReference>
<comment type="caution">
    <text evidence="9">The sequence shown here is derived from an EMBL/GenBank/DDBJ whole genome shotgun (WGS) entry which is preliminary data.</text>
</comment>
<dbReference type="PANTHER" id="PTHR23506">
    <property type="entry name" value="GH10249P"/>
    <property type="match status" value="1"/>
</dbReference>
<feature type="domain" description="Major facilitator superfamily (MFS) profile" evidence="8">
    <location>
        <begin position="6"/>
        <end position="456"/>
    </location>
</feature>
<dbReference type="SUPFAM" id="SSF103473">
    <property type="entry name" value="MFS general substrate transporter"/>
    <property type="match status" value="1"/>
</dbReference>
<dbReference type="InterPro" id="IPR011701">
    <property type="entry name" value="MFS"/>
</dbReference>
<feature type="transmembrane region" description="Helical" evidence="7">
    <location>
        <begin position="46"/>
        <end position="64"/>
    </location>
</feature>
<dbReference type="GO" id="GO:0016020">
    <property type="term" value="C:membrane"/>
    <property type="evidence" value="ECO:0007669"/>
    <property type="project" value="UniProtKB-SubCell"/>
</dbReference>
<dbReference type="PROSITE" id="PS50850">
    <property type="entry name" value="MFS"/>
    <property type="match status" value="1"/>
</dbReference>
<evidence type="ECO:0000313" key="9">
    <source>
        <dbReference type="EMBL" id="CAI2363591.1"/>
    </source>
</evidence>
<protein>
    <recommendedName>
        <fullName evidence="8">Major facilitator superfamily (MFS) profile domain-containing protein</fullName>
    </recommendedName>
</protein>
<feature type="transmembrane region" description="Helical" evidence="7">
    <location>
        <begin position="289"/>
        <end position="312"/>
    </location>
</feature>
<name>A0AAD1U7P0_EUPCR</name>
<feature type="transmembrane region" description="Helical" evidence="7">
    <location>
        <begin position="347"/>
        <end position="373"/>
    </location>
</feature>
<dbReference type="PANTHER" id="PTHR23506:SF26">
    <property type="entry name" value="MFS-TYPE TRANSPORTER SLC18B1"/>
    <property type="match status" value="1"/>
</dbReference>
<gene>
    <name evidence="9" type="ORF">ECRASSUSDP1_LOCUS4927</name>
</gene>
<dbReference type="InterPro" id="IPR036259">
    <property type="entry name" value="MFS_trans_sf"/>
</dbReference>
<dbReference type="InterPro" id="IPR050930">
    <property type="entry name" value="MFS_Vesicular_Transporter"/>
</dbReference>
<feature type="transmembrane region" description="Helical" evidence="7">
    <location>
        <begin position="139"/>
        <end position="162"/>
    </location>
</feature>
<feature type="transmembrane region" description="Helical" evidence="7">
    <location>
        <begin position="319"/>
        <end position="341"/>
    </location>
</feature>
<keyword evidence="4 7" id="KW-1133">Transmembrane helix</keyword>
<feature type="transmembrane region" description="Helical" evidence="7">
    <location>
        <begin position="425"/>
        <end position="442"/>
    </location>
</feature>
<keyword evidence="2" id="KW-0813">Transport</keyword>
<evidence type="ECO:0000256" key="4">
    <source>
        <dbReference type="ARBA" id="ARBA00022989"/>
    </source>
</evidence>
<organism evidence="9 10">
    <name type="scientific">Euplotes crassus</name>
    <dbReference type="NCBI Taxonomy" id="5936"/>
    <lineage>
        <taxon>Eukaryota</taxon>
        <taxon>Sar</taxon>
        <taxon>Alveolata</taxon>
        <taxon>Ciliophora</taxon>
        <taxon>Intramacronucleata</taxon>
        <taxon>Spirotrichea</taxon>
        <taxon>Hypotrichia</taxon>
        <taxon>Euplotida</taxon>
        <taxon>Euplotidae</taxon>
        <taxon>Moneuplotes</taxon>
    </lineage>
</organism>
<feature type="region of interest" description="Disordered" evidence="6">
    <location>
        <begin position="199"/>
        <end position="224"/>
    </location>
</feature>
<evidence type="ECO:0000256" key="5">
    <source>
        <dbReference type="ARBA" id="ARBA00023136"/>
    </source>
</evidence>
<sequence length="483" mass="53210">MKINTVVSTLMGVSVLLNAAIAIVGPFFPPEAEKKGVDMKTIGYIFSAYPSAFVIVSLVMPTILHFVNQRVVFVLSAIIYAGSVAGFGSIVFMERNLMIYLGLVFRILQGSSNAALYTTTYSIFSTQYEGGDFMKVNSVFKGTIGGGLLLGLLIGTVLYIIGGYFLPFVVYSTIMLMSIPFVARIIPSKPIENEEEISKLQKSSDKDIEMGESNNSSGSETLSTSSEEDCEITIIKSNRINPFKLVWNLLCNKVILKCLVLSIVDMVLLNFAPAILSKRLSELNIDKKLYGLFFALPFTFPIVSAIIVVKVMQRVDSHVILCIGKFLMGVAFLLIGPSYYWGLQENIWVMLSGISLLGFSASFSVIPLMPIIMTEIKARFSKNTQNYINTASSLYNSAFGLGSIIGPMLGAHLNSYFGFRICTDILSHFSMSLLLILLAMNYSSRLFGYFGSLFTRKPNEVQEKLSETIMMNEKQLKPSGVTA</sequence>
<evidence type="ECO:0000256" key="7">
    <source>
        <dbReference type="SAM" id="Phobius"/>
    </source>
</evidence>